<sequence>MGRVMKVTFWLELMEYGQRSEETCLGIRKLFTPDTLATQELQISSLQILRLLGTEYSWGTSSTLFHQMWVEARCSGTHFTTNRLVVLMGQMVKNKGCLKYLWDGVTMWLT</sequence>
<accession>A0A7C9AXP6</accession>
<proteinExistence type="predicted"/>
<protein>
    <submittedName>
        <fullName evidence="1">Uncharacterized protein</fullName>
    </submittedName>
</protein>
<dbReference type="EMBL" id="GISG01278406">
    <property type="protein sequence ID" value="MBA4678137.1"/>
    <property type="molecule type" value="Transcribed_RNA"/>
</dbReference>
<name>A0A7C9AXP6_OPUST</name>
<reference evidence="1" key="2">
    <citation type="submission" date="2020-07" db="EMBL/GenBank/DDBJ databases">
        <authorList>
            <person name="Vera ALvarez R."/>
            <person name="Arias-Moreno D.M."/>
            <person name="Jimenez-Jacinto V."/>
            <person name="Jimenez-Bremont J.F."/>
            <person name="Swaminathan K."/>
            <person name="Moose S.P."/>
            <person name="Guerrero-Gonzalez M.L."/>
            <person name="Marino-Ramirez L."/>
            <person name="Landsman D."/>
            <person name="Rodriguez-Kessler M."/>
            <person name="Delgado-Sanchez P."/>
        </authorList>
    </citation>
    <scope>NUCLEOTIDE SEQUENCE</scope>
    <source>
        <tissue evidence="1">Cladode</tissue>
    </source>
</reference>
<dbReference type="EMBL" id="GISG01278404">
    <property type="protein sequence ID" value="MBA4678136.1"/>
    <property type="molecule type" value="Transcribed_RNA"/>
</dbReference>
<evidence type="ECO:0000313" key="1">
    <source>
        <dbReference type="EMBL" id="MBA4678136.1"/>
    </source>
</evidence>
<dbReference type="AlphaFoldDB" id="A0A7C9AXP6"/>
<reference evidence="1" key="1">
    <citation type="journal article" date="2013" name="J. Plant Res.">
        <title>Effect of fungi and light on seed germination of three Opuntia species from semiarid lands of central Mexico.</title>
        <authorList>
            <person name="Delgado-Sanchez P."/>
            <person name="Jimenez-Bremont J.F."/>
            <person name="Guerrero-Gonzalez Mde L."/>
            <person name="Flores J."/>
        </authorList>
    </citation>
    <scope>NUCLEOTIDE SEQUENCE</scope>
    <source>
        <tissue evidence="1">Cladode</tissue>
    </source>
</reference>
<organism evidence="1">
    <name type="scientific">Opuntia streptacantha</name>
    <name type="common">Prickly pear cactus</name>
    <name type="synonym">Opuntia cardona</name>
    <dbReference type="NCBI Taxonomy" id="393608"/>
    <lineage>
        <taxon>Eukaryota</taxon>
        <taxon>Viridiplantae</taxon>
        <taxon>Streptophyta</taxon>
        <taxon>Embryophyta</taxon>
        <taxon>Tracheophyta</taxon>
        <taxon>Spermatophyta</taxon>
        <taxon>Magnoliopsida</taxon>
        <taxon>eudicotyledons</taxon>
        <taxon>Gunneridae</taxon>
        <taxon>Pentapetalae</taxon>
        <taxon>Caryophyllales</taxon>
        <taxon>Cactineae</taxon>
        <taxon>Cactaceae</taxon>
        <taxon>Opuntioideae</taxon>
        <taxon>Opuntia</taxon>
    </lineage>
</organism>